<keyword evidence="7" id="KW-0269">Exonuclease</keyword>
<name>A0ABP8EJH7_9MICO</name>
<proteinExistence type="inferred from homology"/>
<dbReference type="PROSITE" id="PS51198">
    <property type="entry name" value="UVRD_HELICASE_ATP_BIND"/>
    <property type="match status" value="1"/>
</dbReference>
<dbReference type="Gene3D" id="1.10.10.160">
    <property type="match status" value="1"/>
</dbReference>
<keyword evidence="6 15" id="KW-0347">Helicase</keyword>
<comment type="caution">
    <text evidence="18">The sequence shown here is derived from an EMBL/GenBank/DDBJ whole genome shotgun (WGS) entry which is preliminary data.</text>
</comment>
<protein>
    <recommendedName>
        <fullName evidence="13">DNA 3'-5' helicase</fullName>
        <ecNumber evidence="13">5.6.2.4</ecNumber>
    </recommendedName>
</protein>
<dbReference type="Pfam" id="PF00580">
    <property type="entry name" value="UvrD-helicase"/>
    <property type="match status" value="1"/>
</dbReference>
<evidence type="ECO:0000256" key="4">
    <source>
        <dbReference type="ARBA" id="ARBA00022763"/>
    </source>
</evidence>
<dbReference type="Gene3D" id="1.10.486.10">
    <property type="entry name" value="PCRA, domain 4"/>
    <property type="match status" value="1"/>
</dbReference>
<dbReference type="InterPro" id="IPR014016">
    <property type="entry name" value="UvrD-like_ATP-bd"/>
</dbReference>
<evidence type="ECO:0000256" key="11">
    <source>
        <dbReference type="ARBA" id="ARBA00023235"/>
    </source>
</evidence>
<evidence type="ECO:0000256" key="8">
    <source>
        <dbReference type="ARBA" id="ARBA00022840"/>
    </source>
</evidence>
<sequence length="1073" mass="113919">MEFSAGSLARDMRSGAALTVIGGPGTGKTALLMELHRHLVTDPSVGPDEVLVLTPSRESATALRDRLEQSSEQVRSSPAARSLHSLAFGLVSAQAAQRDGAGTKFVSGADQDALLAEMLDGYETGRASPPRWPERMNREVRSTAGFRNQLREVLNRVMELGFTPADVQRAARAQGRPEWSAVAEVLQDYEDQLAVPVFGGVDTSAVLAEAGYVLHDEFDAGTVAGGSWTFSTETVPRYLLVDAAQDLPDAALGVLSRLRDLGSRIAVFASPDTAVQGFRGGAGAVVSAAVVHSAPALAGPAGHRRITLDPATAEVRGAGAIAAVVQDFARRVSPDLVLGHVPRSAEHAPVGDSRVSTAVHVSSAEQSRAIAGLLRAWHHDEGIPWSECAVIGRTSGTAAALRQELRYLGIPVDSDRLPLGSDPATAPLLQALTVGPDSPQEFAGFVHQLLAGPYFEVDAISLRGLEREVGGRVPGASDGSTPLSRAVTLLDAGELPEPLRTVAQLVETAAAARHRDPHAAVWQLWQTLGVAQTWRRRSLNRATDPANDRLDAVLRLITMAEKLAERESLDARSFAALVLEQDFAQDSLAAQRSLDLVAVDSPTALAHVSFARVIVVDLDEGTWPNPKVRGSLFRTTDLLLALTGAELAAEPAQAYAQRRRATLVDEARLFLSAASRARGHLVVMALDDGDTSPSVFYDTVAAHPAVTGILEAADPEQHRPTGCAAASLPVSLRSAAALARNRLVATSATETAAGTETAADSGEWADLLNALAGLGVREARPENWSSWQRVTTSVPLLDAGDVARVSPSEAETFAACRLRWFLTHHGGRSTSSRAQSLGTLVHQVAETCPDGGLAAMLAVFEEGFGDIEYAADWERARDRELGRHMVTVLNDYLKDARTRDGLSEVAVEARIDAESRPDSPGAPWRISGRVDRLEIYERSAADGAPQVQLRVVDFKTGRQVVSRDAVLEHPQLGVYQVALGARGAVLSDGRRLSGRPGGGELVYLRKAKPSLRVQPALEPSDQVQWADRLVGAIADGMRSATFAATPSPDVCRSCPVRSSCPAFAAAPNSGEDV</sequence>
<dbReference type="PANTHER" id="PTHR11070:SF59">
    <property type="entry name" value="DNA 3'-5' HELICASE"/>
    <property type="match status" value="1"/>
</dbReference>
<keyword evidence="10" id="KW-0234">DNA repair</keyword>
<evidence type="ECO:0000256" key="10">
    <source>
        <dbReference type="ARBA" id="ARBA00023204"/>
    </source>
</evidence>
<keyword evidence="2" id="KW-0540">Nuclease</keyword>
<dbReference type="RefSeq" id="WP_236864189.1">
    <property type="nucleotide sequence ID" value="NZ_BAABAZ010000005.1"/>
</dbReference>
<evidence type="ECO:0000256" key="2">
    <source>
        <dbReference type="ARBA" id="ARBA00022722"/>
    </source>
</evidence>
<gene>
    <name evidence="18" type="primary">adnA</name>
    <name evidence="18" type="ORF">GCM10022261_16020</name>
</gene>
<evidence type="ECO:0000313" key="19">
    <source>
        <dbReference type="Proteomes" id="UP001501586"/>
    </source>
</evidence>
<evidence type="ECO:0000256" key="6">
    <source>
        <dbReference type="ARBA" id="ARBA00022806"/>
    </source>
</evidence>
<evidence type="ECO:0000259" key="17">
    <source>
        <dbReference type="PROSITE" id="PS51217"/>
    </source>
</evidence>
<organism evidence="18 19">
    <name type="scientific">Brevibacterium daeguense</name>
    <dbReference type="NCBI Taxonomy" id="909936"/>
    <lineage>
        <taxon>Bacteria</taxon>
        <taxon>Bacillati</taxon>
        <taxon>Actinomycetota</taxon>
        <taxon>Actinomycetes</taxon>
        <taxon>Micrococcales</taxon>
        <taxon>Brevibacteriaceae</taxon>
        <taxon>Brevibacterium</taxon>
    </lineage>
</organism>
<accession>A0ABP8EJH7</accession>
<keyword evidence="3 15" id="KW-0547">Nucleotide-binding</keyword>
<dbReference type="Pfam" id="PF12705">
    <property type="entry name" value="PDDEXK_1"/>
    <property type="match status" value="1"/>
</dbReference>
<dbReference type="PROSITE" id="PS51217">
    <property type="entry name" value="UVRD_HELICASE_CTER"/>
    <property type="match status" value="1"/>
</dbReference>
<comment type="catalytic activity">
    <reaction evidence="14">
        <text>ATP + H2O = ADP + phosphate + H(+)</text>
        <dbReference type="Rhea" id="RHEA:13065"/>
        <dbReference type="ChEBI" id="CHEBI:15377"/>
        <dbReference type="ChEBI" id="CHEBI:15378"/>
        <dbReference type="ChEBI" id="CHEBI:30616"/>
        <dbReference type="ChEBI" id="CHEBI:43474"/>
        <dbReference type="ChEBI" id="CHEBI:456216"/>
        <dbReference type="EC" id="5.6.2.4"/>
    </reaction>
</comment>
<keyword evidence="8 15" id="KW-0067">ATP-binding</keyword>
<dbReference type="InterPro" id="IPR013986">
    <property type="entry name" value="DExx_box_DNA_helicase_dom_sf"/>
</dbReference>
<dbReference type="InterPro" id="IPR027417">
    <property type="entry name" value="P-loop_NTPase"/>
</dbReference>
<dbReference type="Gene3D" id="3.90.320.10">
    <property type="match status" value="1"/>
</dbReference>
<evidence type="ECO:0000256" key="14">
    <source>
        <dbReference type="ARBA" id="ARBA00048988"/>
    </source>
</evidence>
<evidence type="ECO:0000256" key="12">
    <source>
        <dbReference type="ARBA" id="ARBA00034617"/>
    </source>
</evidence>
<comment type="similarity">
    <text evidence="1">Belongs to the helicase family. UvrD subfamily.</text>
</comment>
<evidence type="ECO:0000256" key="13">
    <source>
        <dbReference type="ARBA" id="ARBA00034808"/>
    </source>
</evidence>
<feature type="binding site" evidence="15">
    <location>
        <begin position="22"/>
        <end position="29"/>
    </location>
    <ligand>
        <name>ATP</name>
        <dbReference type="ChEBI" id="CHEBI:30616"/>
    </ligand>
</feature>
<comment type="catalytic activity">
    <reaction evidence="12">
        <text>Couples ATP hydrolysis with the unwinding of duplex DNA by translocating in the 3'-5' direction.</text>
        <dbReference type="EC" id="5.6.2.4"/>
    </reaction>
</comment>
<feature type="domain" description="UvrD-like helicase ATP-binding" evidence="16">
    <location>
        <begin position="1"/>
        <end position="315"/>
    </location>
</feature>
<keyword evidence="5 15" id="KW-0378">Hydrolase</keyword>
<feature type="domain" description="UvrD-like helicase C-terminal" evidence="17">
    <location>
        <begin position="322"/>
        <end position="604"/>
    </location>
</feature>
<keyword evidence="9" id="KW-0238">DNA-binding</keyword>
<evidence type="ECO:0000313" key="18">
    <source>
        <dbReference type="EMBL" id="GAA4284071.1"/>
    </source>
</evidence>
<evidence type="ECO:0000256" key="15">
    <source>
        <dbReference type="PROSITE-ProRule" id="PRU00560"/>
    </source>
</evidence>
<evidence type="ECO:0000256" key="7">
    <source>
        <dbReference type="ARBA" id="ARBA00022839"/>
    </source>
</evidence>
<dbReference type="EMBL" id="BAABAZ010000005">
    <property type="protein sequence ID" value="GAA4284071.1"/>
    <property type="molecule type" value="Genomic_DNA"/>
</dbReference>
<dbReference type="Gene3D" id="3.40.50.300">
    <property type="entry name" value="P-loop containing nucleotide triphosphate hydrolases"/>
    <property type="match status" value="2"/>
</dbReference>
<keyword evidence="19" id="KW-1185">Reference proteome</keyword>
<evidence type="ECO:0000256" key="3">
    <source>
        <dbReference type="ARBA" id="ARBA00022741"/>
    </source>
</evidence>
<evidence type="ECO:0000256" key="1">
    <source>
        <dbReference type="ARBA" id="ARBA00009922"/>
    </source>
</evidence>
<dbReference type="InterPro" id="IPR000212">
    <property type="entry name" value="DNA_helicase_UvrD/REP"/>
</dbReference>
<evidence type="ECO:0000256" key="9">
    <source>
        <dbReference type="ARBA" id="ARBA00023125"/>
    </source>
</evidence>
<dbReference type="EC" id="5.6.2.4" evidence="13"/>
<dbReference type="InterPro" id="IPR011604">
    <property type="entry name" value="PDDEXK-like_dom_sf"/>
</dbReference>
<evidence type="ECO:0000259" key="16">
    <source>
        <dbReference type="PROSITE" id="PS51198"/>
    </source>
</evidence>
<dbReference type="PANTHER" id="PTHR11070">
    <property type="entry name" value="UVRD / RECB / PCRA DNA HELICASE FAMILY MEMBER"/>
    <property type="match status" value="1"/>
</dbReference>
<evidence type="ECO:0000256" key="5">
    <source>
        <dbReference type="ARBA" id="ARBA00022801"/>
    </source>
</evidence>
<dbReference type="InterPro" id="IPR014017">
    <property type="entry name" value="DNA_helicase_UvrD-like_C"/>
</dbReference>
<keyword evidence="4" id="KW-0227">DNA damage</keyword>
<reference evidence="19" key="1">
    <citation type="journal article" date="2019" name="Int. J. Syst. Evol. Microbiol.">
        <title>The Global Catalogue of Microorganisms (GCM) 10K type strain sequencing project: providing services to taxonomists for standard genome sequencing and annotation.</title>
        <authorList>
            <consortium name="The Broad Institute Genomics Platform"/>
            <consortium name="The Broad Institute Genome Sequencing Center for Infectious Disease"/>
            <person name="Wu L."/>
            <person name="Ma J."/>
        </authorList>
    </citation>
    <scope>NUCLEOTIDE SEQUENCE [LARGE SCALE GENOMIC DNA]</scope>
    <source>
        <strain evidence="19">JCM 17458</strain>
    </source>
</reference>
<dbReference type="Proteomes" id="UP001501586">
    <property type="component" value="Unassembled WGS sequence"/>
</dbReference>
<dbReference type="GO" id="GO:0004386">
    <property type="term" value="F:helicase activity"/>
    <property type="evidence" value="ECO:0007669"/>
    <property type="project" value="UniProtKB-KW"/>
</dbReference>
<keyword evidence="11" id="KW-0413">Isomerase</keyword>
<dbReference type="SUPFAM" id="SSF52540">
    <property type="entry name" value="P-loop containing nucleoside triphosphate hydrolases"/>
    <property type="match status" value="1"/>
</dbReference>
<dbReference type="InterPro" id="IPR038726">
    <property type="entry name" value="PDDEXK_AddAB-type"/>
</dbReference>